<feature type="signal peptide" evidence="1">
    <location>
        <begin position="1"/>
        <end position="24"/>
    </location>
</feature>
<sequence length="511" mass="52682">MLYKKQVRSLLGILAVSSLLLLNACQDHRLAPDPATVPDVTVYALNDANQLLRFSVRTPGTTVPVSISGTNQDERILAIDFRPATGQLYGVSNQSRMFVINPMTGAARALGMSAFSPAISGTMVGLDFNPTVDRIRLVTNTGQDLRLNPETGGLAAIDGAINGVSGAMITEVAYTNNKAGATTTTLYDIDPATDRLYIQNPPNNGTLTDVGPLGLDITGAAGFDISPTDNTQGLVAVTFNGASELQQINLSTGRLQKLGNLPGTIIGLAIPTEPVAYAIEGTSNLLVFNPMSPTPVSKTIAGLQSGESLVGIDTRPLNGQLLALGSSSRLYSIAVTATTSWSAVAVGSAGAFTLSGTDFGFDFNPTVDLIRVVSNTGQNLRLNPNNGTLTATDGNLNPGTPNISAAAYTNNFVGTATTMLYDINIIPGSSAVLYTQNANPGTLTMVGPLGVDAESANGFDIGGMSNTAYALLRVAGSTKVYSINLASGTATAGATLPGNPTVRGFTLGLGF</sequence>
<dbReference type="STRING" id="662367.SAMN05216167_11024"/>
<accession>A0A1I1XJB9</accession>
<gene>
    <name evidence="3" type="ORF">SAMN05216167_11024</name>
</gene>
<dbReference type="InterPro" id="IPR025507">
    <property type="entry name" value="DUF4394"/>
</dbReference>
<evidence type="ECO:0000313" key="3">
    <source>
        <dbReference type="EMBL" id="SFE07489.1"/>
    </source>
</evidence>
<dbReference type="SUPFAM" id="SSF63825">
    <property type="entry name" value="YWTD domain"/>
    <property type="match status" value="1"/>
</dbReference>
<feature type="domain" description="DUF4394" evidence="2">
    <location>
        <begin position="285"/>
        <end position="505"/>
    </location>
</feature>
<protein>
    <recommendedName>
        <fullName evidence="2">DUF4394 domain-containing protein</fullName>
    </recommendedName>
</protein>
<keyword evidence="4" id="KW-1185">Reference proteome</keyword>
<keyword evidence="1" id="KW-0732">Signal</keyword>
<dbReference type="Proteomes" id="UP000198598">
    <property type="component" value="Unassembled WGS sequence"/>
</dbReference>
<dbReference type="Pfam" id="PF14339">
    <property type="entry name" value="DUF4394"/>
    <property type="match status" value="2"/>
</dbReference>
<dbReference type="OrthoDB" id="531718at2"/>
<proteinExistence type="predicted"/>
<feature type="chain" id="PRO_5011509660" description="DUF4394 domain-containing protein" evidence="1">
    <location>
        <begin position="25"/>
        <end position="511"/>
    </location>
</feature>
<dbReference type="AlphaFoldDB" id="A0A1I1XJB9"/>
<dbReference type="EMBL" id="FOLQ01000010">
    <property type="protein sequence ID" value="SFE07489.1"/>
    <property type="molecule type" value="Genomic_DNA"/>
</dbReference>
<feature type="domain" description="DUF4394" evidence="2">
    <location>
        <begin position="50"/>
        <end position="269"/>
    </location>
</feature>
<evidence type="ECO:0000259" key="2">
    <source>
        <dbReference type="Pfam" id="PF14339"/>
    </source>
</evidence>
<reference evidence="3 4" key="1">
    <citation type="submission" date="2016-10" db="EMBL/GenBank/DDBJ databases">
        <authorList>
            <person name="de Groot N.N."/>
        </authorList>
    </citation>
    <scope>NUCLEOTIDE SEQUENCE [LARGE SCALE GENOMIC DNA]</scope>
    <source>
        <strain evidence="3 4">DSM 26130</strain>
    </source>
</reference>
<evidence type="ECO:0000256" key="1">
    <source>
        <dbReference type="SAM" id="SignalP"/>
    </source>
</evidence>
<evidence type="ECO:0000313" key="4">
    <source>
        <dbReference type="Proteomes" id="UP000198598"/>
    </source>
</evidence>
<name>A0A1I1XJB9_9BACT</name>
<organism evidence="3 4">
    <name type="scientific">Spirosoma endophyticum</name>
    <dbReference type="NCBI Taxonomy" id="662367"/>
    <lineage>
        <taxon>Bacteria</taxon>
        <taxon>Pseudomonadati</taxon>
        <taxon>Bacteroidota</taxon>
        <taxon>Cytophagia</taxon>
        <taxon>Cytophagales</taxon>
        <taxon>Cytophagaceae</taxon>
        <taxon>Spirosoma</taxon>
    </lineage>
</organism>